<dbReference type="Gene3D" id="3.40.50.1820">
    <property type="entry name" value="alpha/beta hydrolase"/>
    <property type="match status" value="1"/>
</dbReference>
<dbReference type="Proteomes" id="UP000198755">
    <property type="component" value="Unassembled WGS sequence"/>
</dbReference>
<evidence type="ECO:0000313" key="3">
    <source>
        <dbReference type="Proteomes" id="UP000198755"/>
    </source>
</evidence>
<feature type="domain" description="Carrier" evidence="1">
    <location>
        <begin position="10"/>
        <end position="85"/>
    </location>
</feature>
<evidence type="ECO:0000313" key="2">
    <source>
        <dbReference type="EMBL" id="SFK74623.1"/>
    </source>
</evidence>
<dbReference type="PROSITE" id="PS50075">
    <property type="entry name" value="CARRIER"/>
    <property type="match status" value="1"/>
</dbReference>
<name>A0A1I4C1G9_9HYPH</name>
<dbReference type="InterPro" id="IPR009081">
    <property type="entry name" value="PP-bd_ACP"/>
</dbReference>
<keyword evidence="3" id="KW-1185">Reference proteome</keyword>
<dbReference type="InterPro" id="IPR029058">
    <property type="entry name" value="AB_hydrolase_fold"/>
</dbReference>
<evidence type="ECO:0000259" key="1">
    <source>
        <dbReference type="PROSITE" id="PS50075"/>
    </source>
</evidence>
<protein>
    <submittedName>
        <fullName evidence="2">Thioesterase domain-containing protein</fullName>
    </submittedName>
</protein>
<gene>
    <name evidence="2" type="ORF">SAMN05444581_11773</name>
</gene>
<organism evidence="2 3">
    <name type="scientific">Methylocapsa palsarum</name>
    <dbReference type="NCBI Taxonomy" id="1612308"/>
    <lineage>
        <taxon>Bacteria</taxon>
        <taxon>Pseudomonadati</taxon>
        <taxon>Pseudomonadota</taxon>
        <taxon>Alphaproteobacteria</taxon>
        <taxon>Hyphomicrobiales</taxon>
        <taxon>Beijerinckiaceae</taxon>
        <taxon>Methylocapsa</taxon>
    </lineage>
</organism>
<dbReference type="SUPFAM" id="SSF53474">
    <property type="entry name" value="alpha/beta-Hydrolases"/>
    <property type="match status" value="1"/>
</dbReference>
<dbReference type="InterPro" id="IPR036736">
    <property type="entry name" value="ACP-like_sf"/>
</dbReference>
<dbReference type="SUPFAM" id="SSF47336">
    <property type="entry name" value="ACP-like"/>
    <property type="match status" value="1"/>
</dbReference>
<sequence length="367" mass="39869">MCAGVNQSAKNSGDVEAIVTDLWDRVLERGRAAHEASILDLKVGMLRVYRLLSEIGKATGVVIPITAMFKADTLAEMIDLVRSGKAPKGQALAELKEGEGTPLFIFPGISGVALELAQLARLIDYPGPIYGNQPRGLDGDAPPHTTVVEMAQHQVAAIRTEQPRGPYRIAGYSCGGLVAIETARLLLNEGETVEFLGLMEPSLPEWQWPFAARVEFFWRRCKHHANTIRGLSATEIKEYLVSHAGPVLGRARRMLGARHVGTSPYHREGLPPGLAETRAAGWAALQAHRLDSYPGKAILFCSERGNPLGCNVAIAYPAFLQAHDVCPFGGDHAGMLREPHVHELAAHISNRLAQIDLYVSSQCCTKH</sequence>
<dbReference type="Pfam" id="PF00975">
    <property type="entry name" value="Thioesterase"/>
    <property type="match status" value="1"/>
</dbReference>
<dbReference type="AlphaFoldDB" id="A0A1I4C1G9"/>
<dbReference type="STRING" id="1612308.SAMN05444581_11773"/>
<dbReference type="RefSeq" id="WP_091685531.1">
    <property type="nucleotide sequence ID" value="NZ_FOSN01000017.1"/>
</dbReference>
<dbReference type="EMBL" id="FOSN01000017">
    <property type="protein sequence ID" value="SFK74623.1"/>
    <property type="molecule type" value="Genomic_DNA"/>
</dbReference>
<reference evidence="2 3" key="1">
    <citation type="submission" date="2016-10" db="EMBL/GenBank/DDBJ databases">
        <authorList>
            <person name="de Groot N.N."/>
        </authorList>
    </citation>
    <scope>NUCLEOTIDE SEQUENCE [LARGE SCALE GENOMIC DNA]</scope>
    <source>
        <strain evidence="2 3">NE2</strain>
    </source>
</reference>
<dbReference type="Gene3D" id="1.10.1200.10">
    <property type="entry name" value="ACP-like"/>
    <property type="match status" value="1"/>
</dbReference>
<accession>A0A1I4C1G9</accession>
<dbReference type="OrthoDB" id="9770470at2"/>
<dbReference type="InterPro" id="IPR001031">
    <property type="entry name" value="Thioesterase"/>
</dbReference>
<proteinExistence type="predicted"/>